<organism evidence="2 3">
    <name type="scientific">Rhizobium binae</name>
    <dbReference type="NCBI Taxonomy" id="1138190"/>
    <lineage>
        <taxon>Bacteria</taxon>
        <taxon>Pseudomonadati</taxon>
        <taxon>Pseudomonadota</taxon>
        <taxon>Alphaproteobacteria</taxon>
        <taxon>Hyphomicrobiales</taxon>
        <taxon>Rhizobiaceae</taxon>
        <taxon>Rhizobium/Agrobacterium group</taxon>
        <taxon>Rhizobium</taxon>
    </lineage>
</organism>
<reference evidence="2 3" key="1">
    <citation type="submission" date="2024-06" db="EMBL/GenBank/DDBJ databases">
        <title>Genomic Encyclopedia of Type Strains, Phase IV (KMG-IV): sequencing the most valuable type-strain genomes for metagenomic binning, comparative biology and taxonomic classification.</title>
        <authorList>
            <person name="Goeker M."/>
        </authorList>
    </citation>
    <scope>NUCLEOTIDE SEQUENCE [LARGE SCALE GENOMIC DNA]</scope>
    <source>
        <strain evidence="2 3">DSM 29288</strain>
    </source>
</reference>
<dbReference type="EMBL" id="JBEPMY010000046">
    <property type="protein sequence ID" value="MET3759158.1"/>
    <property type="molecule type" value="Genomic_DNA"/>
</dbReference>
<dbReference type="RefSeq" id="WP_246735453.1">
    <property type="nucleotide sequence ID" value="NZ_CP071604.1"/>
</dbReference>
<keyword evidence="3" id="KW-1185">Reference proteome</keyword>
<dbReference type="GeneID" id="91153122"/>
<feature type="region of interest" description="Disordered" evidence="1">
    <location>
        <begin position="1"/>
        <end position="28"/>
    </location>
</feature>
<evidence type="ECO:0000313" key="3">
    <source>
        <dbReference type="Proteomes" id="UP001549077"/>
    </source>
</evidence>
<evidence type="ECO:0000256" key="1">
    <source>
        <dbReference type="SAM" id="MobiDB-lite"/>
    </source>
</evidence>
<sequence>MFERATKKAVSQGRSVKLPGKAAQHTDAKPIDIARELRAKSELGRREAKLAAAEANLGG</sequence>
<accession>A0ABV2MRR0</accession>
<gene>
    <name evidence="2" type="ORF">ABID08_006542</name>
</gene>
<evidence type="ECO:0000313" key="2">
    <source>
        <dbReference type="EMBL" id="MET3759158.1"/>
    </source>
</evidence>
<proteinExistence type="predicted"/>
<dbReference type="Proteomes" id="UP001549077">
    <property type="component" value="Unassembled WGS sequence"/>
</dbReference>
<comment type="caution">
    <text evidence="2">The sequence shown here is derived from an EMBL/GenBank/DDBJ whole genome shotgun (WGS) entry which is preliminary data.</text>
</comment>
<protein>
    <submittedName>
        <fullName evidence="2">Uncharacterized protein</fullName>
    </submittedName>
</protein>
<name>A0ABV2MRR0_9HYPH</name>